<keyword evidence="6" id="KW-0547">Nucleotide-binding</keyword>
<feature type="binding site" evidence="6">
    <location>
        <begin position="127"/>
        <end position="128"/>
    </location>
    <ligand>
        <name>NAD(+)</name>
        <dbReference type="ChEBI" id="CHEBI:57540"/>
    </ligand>
</feature>
<dbReference type="InterPro" id="IPR017437">
    <property type="entry name" value="ATP-NAD_kinase_PpnK-typ_C"/>
</dbReference>
<gene>
    <name evidence="6 7" type="primary">nadK</name>
    <name evidence="7" type="ORF">CAXC1_330055</name>
</gene>
<evidence type="ECO:0000313" key="7">
    <source>
        <dbReference type="EMBL" id="CAK8163295.1"/>
    </source>
</evidence>
<comment type="function">
    <text evidence="6">Involved in the regulation of the intracellular balance of NAD and NADP, and is a key enzyme in the biosynthesis of NADP. Catalyzes specifically the phosphorylation on 2'-hydroxyl of the adenosine moiety of NAD to yield NADP.</text>
</comment>
<evidence type="ECO:0000256" key="3">
    <source>
        <dbReference type="ARBA" id="ARBA00022857"/>
    </source>
</evidence>
<comment type="caution">
    <text evidence="6">Lacks conserved residue(s) required for the propagation of feature annotation.</text>
</comment>
<dbReference type="PANTHER" id="PTHR20275">
    <property type="entry name" value="NAD KINASE"/>
    <property type="match status" value="1"/>
</dbReference>
<evidence type="ECO:0000256" key="2">
    <source>
        <dbReference type="ARBA" id="ARBA00022777"/>
    </source>
</evidence>
<dbReference type="EC" id="2.7.1.23" evidence="6"/>
<accession>A0ABP0ETM8</accession>
<dbReference type="GO" id="GO:0003951">
    <property type="term" value="F:NAD+ kinase activity"/>
    <property type="evidence" value="ECO:0007669"/>
    <property type="project" value="UniProtKB-EC"/>
</dbReference>
<dbReference type="InterPro" id="IPR017438">
    <property type="entry name" value="ATP-NAD_kinase_N"/>
</dbReference>
<evidence type="ECO:0000256" key="5">
    <source>
        <dbReference type="ARBA" id="ARBA00047925"/>
    </source>
</evidence>
<dbReference type="Gene3D" id="2.60.200.30">
    <property type="entry name" value="Probable inorganic polyphosphate/atp-NAD kinase, domain 2"/>
    <property type="match status" value="1"/>
</dbReference>
<feature type="binding site" evidence="6">
    <location>
        <begin position="55"/>
        <end position="56"/>
    </location>
    <ligand>
        <name>NAD(+)</name>
        <dbReference type="ChEBI" id="CHEBI:57540"/>
    </ligand>
</feature>
<keyword evidence="6" id="KW-0963">Cytoplasm</keyword>
<keyword evidence="3 6" id="KW-0521">NADP</keyword>
<comment type="caution">
    <text evidence="7">The sequence shown here is derived from an EMBL/GenBank/DDBJ whole genome shotgun (WGS) entry which is preliminary data.</text>
</comment>
<sequence length="268" mass="29566">MSLEKLKLGCVTNSDSTYAVSIKNALCKKYNIQEVSLSAPLLAEKYNVIVVLGGDGFMIRAMHGYIGHKVVFYGINCGTLGFLMNSFDVAKDCLLEKINNAVNTDLKLIRVKAHMDNGLSVNVCAINEAALLRETIQTVHIKVSINRKCHLNCLIGDGIMLSTPSGSAAYNFSAGGPILPLKSNLFALTPISPFRPRRWRGALLPQDVSVTFEVLDSNKRPANLFIDYKSFPSIRLVELSLCEPGLLNVLFDNGHELENRIINEQFLH</sequence>
<dbReference type="InterPro" id="IPR016064">
    <property type="entry name" value="NAD/diacylglycerol_kinase_sf"/>
</dbReference>
<dbReference type="RefSeq" id="WP_338364375.1">
    <property type="nucleotide sequence ID" value="NZ_CAWVOK010000026.1"/>
</dbReference>
<keyword evidence="4 6" id="KW-0520">NAD</keyword>
<proteinExistence type="inferred from homology"/>
<evidence type="ECO:0000313" key="8">
    <source>
        <dbReference type="Proteomes" id="UP001314181"/>
    </source>
</evidence>
<evidence type="ECO:0000256" key="6">
    <source>
        <dbReference type="HAMAP-Rule" id="MF_00361"/>
    </source>
</evidence>
<reference evidence="7 8" key="1">
    <citation type="submission" date="2024-01" db="EMBL/GenBank/DDBJ databases">
        <authorList>
            <person name="Kunselman E."/>
        </authorList>
    </citation>
    <scope>NUCLEOTIDE SEQUENCE [LARGE SCALE GENOMIC DNA]</scope>
    <source>
        <strain evidence="7">2 abalone samples</strain>
    </source>
</reference>
<dbReference type="PANTHER" id="PTHR20275:SF0">
    <property type="entry name" value="NAD KINASE"/>
    <property type="match status" value="1"/>
</dbReference>
<feature type="binding site" evidence="6">
    <location>
        <position position="60"/>
    </location>
    <ligand>
        <name>NAD(+)</name>
        <dbReference type="ChEBI" id="CHEBI:57540"/>
    </ligand>
</feature>
<feature type="binding site" evidence="6">
    <location>
        <position position="157"/>
    </location>
    <ligand>
        <name>NAD(+)</name>
        <dbReference type="ChEBI" id="CHEBI:57540"/>
    </ligand>
</feature>
<keyword evidence="2 6" id="KW-0418">Kinase</keyword>
<keyword evidence="1 6" id="KW-0808">Transferase</keyword>
<comment type="subcellular location">
    <subcellularLocation>
        <location evidence="6">Cytoplasm</location>
    </subcellularLocation>
</comment>
<evidence type="ECO:0000256" key="4">
    <source>
        <dbReference type="ARBA" id="ARBA00023027"/>
    </source>
</evidence>
<dbReference type="EMBL" id="CAWVOK010000026">
    <property type="protein sequence ID" value="CAK8163295.1"/>
    <property type="molecule type" value="Genomic_DNA"/>
</dbReference>
<feature type="active site" description="Proton acceptor" evidence="6">
    <location>
        <position position="55"/>
    </location>
</feature>
<dbReference type="InterPro" id="IPR002504">
    <property type="entry name" value="NADK"/>
</dbReference>
<organism evidence="7 8">
    <name type="scientific">Candidatus Xenohaliotis californiensis</name>
    <dbReference type="NCBI Taxonomy" id="84677"/>
    <lineage>
        <taxon>Bacteria</taxon>
        <taxon>Pseudomonadati</taxon>
        <taxon>Pseudomonadota</taxon>
        <taxon>Alphaproteobacteria</taxon>
        <taxon>Rickettsiales</taxon>
        <taxon>Anaplasmataceae</taxon>
        <taxon>Candidatus Xenohaliotis</taxon>
    </lineage>
</organism>
<dbReference type="Pfam" id="PF20143">
    <property type="entry name" value="NAD_kinase_C"/>
    <property type="match status" value="1"/>
</dbReference>
<evidence type="ECO:0000256" key="1">
    <source>
        <dbReference type="ARBA" id="ARBA00022679"/>
    </source>
</evidence>
<name>A0ABP0ETM8_9RICK</name>
<dbReference type="Gene3D" id="3.40.50.10330">
    <property type="entry name" value="Probable inorganic polyphosphate/atp-NAD kinase, domain 1"/>
    <property type="match status" value="1"/>
</dbReference>
<dbReference type="SUPFAM" id="SSF111331">
    <property type="entry name" value="NAD kinase/diacylglycerol kinase-like"/>
    <property type="match status" value="1"/>
</dbReference>
<keyword evidence="6" id="KW-0067">ATP-binding</keyword>
<dbReference type="HAMAP" id="MF_00361">
    <property type="entry name" value="NAD_kinase"/>
    <property type="match status" value="1"/>
</dbReference>
<dbReference type="Proteomes" id="UP001314181">
    <property type="component" value="Unassembled WGS sequence"/>
</dbReference>
<dbReference type="NCBIfam" id="NF003406">
    <property type="entry name" value="PRK04761.1"/>
    <property type="match status" value="1"/>
</dbReference>
<comment type="similarity">
    <text evidence="6">Belongs to the NAD kinase family.</text>
</comment>
<comment type="cofactor">
    <cofactor evidence="6">
        <name>a divalent metal cation</name>
        <dbReference type="ChEBI" id="CHEBI:60240"/>
    </cofactor>
</comment>
<protein>
    <recommendedName>
        <fullName evidence="6">NAD kinase</fullName>
        <ecNumber evidence="6">2.7.1.23</ecNumber>
    </recommendedName>
    <alternativeName>
        <fullName evidence="6">ATP-dependent NAD kinase</fullName>
    </alternativeName>
</protein>
<keyword evidence="8" id="KW-1185">Reference proteome</keyword>
<comment type="catalytic activity">
    <reaction evidence="5 6">
        <text>NAD(+) + ATP = ADP + NADP(+) + H(+)</text>
        <dbReference type="Rhea" id="RHEA:18629"/>
        <dbReference type="ChEBI" id="CHEBI:15378"/>
        <dbReference type="ChEBI" id="CHEBI:30616"/>
        <dbReference type="ChEBI" id="CHEBI:57540"/>
        <dbReference type="ChEBI" id="CHEBI:58349"/>
        <dbReference type="ChEBI" id="CHEBI:456216"/>
        <dbReference type="EC" id="2.7.1.23"/>
    </reaction>
</comment>